<dbReference type="PANTHER" id="PTHR46796:SF13">
    <property type="entry name" value="HTH-TYPE TRANSCRIPTIONAL ACTIVATOR RHAS"/>
    <property type="match status" value="1"/>
</dbReference>
<keyword evidence="3" id="KW-0804">Transcription</keyword>
<keyword evidence="1" id="KW-0805">Transcription regulation</keyword>
<dbReference type="RefSeq" id="WP_030531281.1">
    <property type="nucleotide sequence ID" value="NZ_JOIJ01000004.1"/>
</dbReference>
<dbReference type="SMART" id="SM00342">
    <property type="entry name" value="HTH_ARAC"/>
    <property type="match status" value="1"/>
</dbReference>
<dbReference type="SUPFAM" id="SSF46689">
    <property type="entry name" value="Homeodomain-like"/>
    <property type="match status" value="2"/>
</dbReference>
<dbReference type="Gene3D" id="1.10.10.60">
    <property type="entry name" value="Homeodomain-like"/>
    <property type="match status" value="2"/>
</dbReference>
<evidence type="ECO:0000313" key="6">
    <source>
        <dbReference type="Proteomes" id="UP000317303"/>
    </source>
</evidence>
<evidence type="ECO:0000259" key="4">
    <source>
        <dbReference type="PROSITE" id="PS01124"/>
    </source>
</evidence>
<dbReference type="EMBL" id="VLJV01000001">
    <property type="protein sequence ID" value="TWH22846.1"/>
    <property type="molecule type" value="Genomic_DNA"/>
</dbReference>
<dbReference type="Pfam" id="PF12852">
    <property type="entry name" value="Cupin_6"/>
    <property type="match status" value="1"/>
</dbReference>
<evidence type="ECO:0000313" key="5">
    <source>
        <dbReference type="EMBL" id="TWH22846.1"/>
    </source>
</evidence>
<keyword evidence="6" id="KW-1185">Reference proteome</keyword>
<gene>
    <name evidence="5" type="ORF">JD82_04738</name>
</gene>
<dbReference type="PROSITE" id="PS01124">
    <property type="entry name" value="HTH_ARAC_FAMILY_2"/>
    <property type="match status" value="1"/>
</dbReference>
<dbReference type="InterPro" id="IPR018060">
    <property type="entry name" value="HTH_AraC"/>
</dbReference>
<reference evidence="5 6" key="1">
    <citation type="submission" date="2019-07" db="EMBL/GenBank/DDBJ databases">
        <title>R&amp;d 2014.</title>
        <authorList>
            <person name="Klenk H.-P."/>
        </authorList>
    </citation>
    <scope>NUCLEOTIDE SEQUENCE [LARGE SCALE GENOMIC DNA]</scope>
    <source>
        <strain evidence="5 6">DSM 43194</strain>
    </source>
</reference>
<name>A0A660CHL0_9PSEU</name>
<dbReference type="OrthoDB" id="241790at2"/>
<evidence type="ECO:0000256" key="1">
    <source>
        <dbReference type="ARBA" id="ARBA00023015"/>
    </source>
</evidence>
<dbReference type="InterPro" id="IPR032783">
    <property type="entry name" value="AraC_lig"/>
</dbReference>
<protein>
    <submittedName>
        <fullName evidence="5">AraC-like DNA-binding protein</fullName>
    </submittedName>
</protein>
<dbReference type="InterPro" id="IPR050204">
    <property type="entry name" value="AraC_XylS_family_regulators"/>
</dbReference>
<dbReference type="Pfam" id="PF12833">
    <property type="entry name" value="HTH_18"/>
    <property type="match status" value="1"/>
</dbReference>
<proteinExistence type="predicted"/>
<accession>A0A660CHL0</accession>
<organism evidence="5 6">
    <name type="scientific">Prauserella rugosa</name>
    <dbReference type="NCBI Taxonomy" id="43354"/>
    <lineage>
        <taxon>Bacteria</taxon>
        <taxon>Bacillati</taxon>
        <taxon>Actinomycetota</taxon>
        <taxon>Actinomycetes</taxon>
        <taxon>Pseudonocardiales</taxon>
        <taxon>Pseudonocardiaceae</taxon>
        <taxon>Prauserella</taxon>
    </lineage>
</organism>
<evidence type="ECO:0000256" key="2">
    <source>
        <dbReference type="ARBA" id="ARBA00023125"/>
    </source>
</evidence>
<dbReference type="PANTHER" id="PTHR46796">
    <property type="entry name" value="HTH-TYPE TRANSCRIPTIONAL ACTIVATOR RHAS-RELATED"/>
    <property type="match status" value="1"/>
</dbReference>
<feature type="domain" description="HTH araC/xylS-type" evidence="4">
    <location>
        <begin position="223"/>
        <end position="321"/>
    </location>
</feature>
<dbReference type="AlphaFoldDB" id="A0A660CHL0"/>
<dbReference type="InterPro" id="IPR009057">
    <property type="entry name" value="Homeodomain-like_sf"/>
</dbReference>
<comment type="caution">
    <text evidence="5">The sequence shown here is derived from an EMBL/GenBank/DDBJ whole genome shotgun (WGS) entry which is preliminary data.</text>
</comment>
<dbReference type="GO" id="GO:0043565">
    <property type="term" value="F:sequence-specific DNA binding"/>
    <property type="evidence" value="ECO:0007669"/>
    <property type="project" value="InterPro"/>
</dbReference>
<sequence>MDALADVLAGVRARSAAFCRTVLEPPWALRIDDGARLALVTMVRGHAWIVPDAGSGAVQSGIAEPGIAEPVLIGEGTVAVVKGPGPYVVADEIDTPASVVVRPGNRLTTVDGTDITDEFLTAAAESETPGSSVMVSGTYQVAGDVGARLLGALPDVALVAAADIGSPVLDLLIAELAGSRPGQQVVLDRLLDLALIETVRTWLDGQRDAAPGWFRAQSDPVVGQALRLIHDDPGAQWTVARLAAHCGVSRAAFARRFTDLVGSPPMAYLADWRMTVAADLLRTTGDTAESVARKVGYANAFAFSAAFKRHRGLSPREHRVGVE</sequence>
<dbReference type="GO" id="GO:0003700">
    <property type="term" value="F:DNA-binding transcription factor activity"/>
    <property type="evidence" value="ECO:0007669"/>
    <property type="project" value="InterPro"/>
</dbReference>
<evidence type="ECO:0000256" key="3">
    <source>
        <dbReference type="ARBA" id="ARBA00023163"/>
    </source>
</evidence>
<keyword evidence="2 5" id="KW-0238">DNA-binding</keyword>
<dbReference type="Proteomes" id="UP000317303">
    <property type="component" value="Unassembled WGS sequence"/>
</dbReference>